<evidence type="ECO:0000313" key="1">
    <source>
        <dbReference type="EMBL" id="OMJ09896.1"/>
    </source>
</evidence>
<feature type="non-terminal residue" evidence="1">
    <location>
        <position position="24"/>
    </location>
</feature>
<protein>
    <submittedName>
        <fullName evidence="1">Uncharacterized protein</fullName>
    </submittedName>
</protein>
<dbReference type="EMBL" id="LSSM01006870">
    <property type="protein sequence ID" value="OMJ09896.1"/>
    <property type="molecule type" value="Genomic_DNA"/>
</dbReference>
<keyword evidence="2" id="KW-1185">Reference proteome</keyword>
<comment type="caution">
    <text evidence="1">The sequence shown here is derived from an EMBL/GenBank/DDBJ whole genome shotgun (WGS) entry which is preliminary data.</text>
</comment>
<evidence type="ECO:0000313" key="2">
    <source>
        <dbReference type="Proteomes" id="UP000187429"/>
    </source>
</evidence>
<organism evidence="1 2">
    <name type="scientific">Smittium culicis</name>
    <dbReference type="NCBI Taxonomy" id="133412"/>
    <lineage>
        <taxon>Eukaryota</taxon>
        <taxon>Fungi</taxon>
        <taxon>Fungi incertae sedis</taxon>
        <taxon>Zoopagomycota</taxon>
        <taxon>Kickxellomycotina</taxon>
        <taxon>Harpellomycetes</taxon>
        <taxon>Harpellales</taxon>
        <taxon>Legeriomycetaceae</taxon>
        <taxon>Smittium</taxon>
    </lineage>
</organism>
<sequence>MFLEYLNSTEISKFHQYQAGFRKG</sequence>
<dbReference type="Proteomes" id="UP000187429">
    <property type="component" value="Unassembled WGS sequence"/>
</dbReference>
<name>A0A1R1X5H9_9FUNG</name>
<dbReference type="AlphaFoldDB" id="A0A1R1X5H9"/>
<proteinExistence type="predicted"/>
<accession>A0A1R1X5H9</accession>
<reference evidence="2" key="1">
    <citation type="submission" date="2017-01" db="EMBL/GenBank/DDBJ databases">
        <authorList>
            <person name="Wang Y."/>
            <person name="White M."/>
            <person name="Kvist S."/>
            <person name="Moncalvo J.-M."/>
        </authorList>
    </citation>
    <scope>NUCLEOTIDE SEQUENCE [LARGE SCALE GENOMIC DNA]</scope>
    <source>
        <strain evidence="2">ID-206-W2</strain>
    </source>
</reference>
<gene>
    <name evidence="1" type="ORF">AYI69_g10464</name>
</gene>